<organism evidence="1 2">
    <name type="scientific">Knoellia subterranea KCTC 19937</name>
    <dbReference type="NCBI Taxonomy" id="1385521"/>
    <lineage>
        <taxon>Bacteria</taxon>
        <taxon>Bacillati</taxon>
        <taxon>Actinomycetota</taxon>
        <taxon>Actinomycetes</taxon>
        <taxon>Micrococcales</taxon>
        <taxon>Intrasporangiaceae</taxon>
        <taxon>Knoellia</taxon>
    </lineage>
</organism>
<accession>A0A0A0JL21</accession>
<dbReference type="PANTHER" id="PTHR36452">
    <property type="entry name" value="CHROMOSOME 12, WHOLE GENOME SHOTGUN SEQUENCE"/>
    <property type="match status" value="1"/>
</dbReference>
<dbReference type="InterPro" id="IPR015996">
    <property type="entry name" value="UCP028451"/>
</dbReference>
<keyword evidence="2" id="KW-1185">Reference proteome</keyword>
<dbReference type="eggNOG" id="COG5587">
    <property type="taxonomic scope" value="Bacteria"/>
</dbReference>
<dbReference type="NCBIfam" id="TIGR02453">
    <property type="entry name" value="TIGR02453 family protein"/>
    <property type="match status" value="1"/>
</dbReference>
<protein>
    <recommendedName>
        <fullName evidence="3">TIGR02453 family protein</fullName>
    </recommendedName>
</protein>
<comment type="caution">
    <text evidence="1">The sequence shown here is derived from an EMBL/GenBank/DDBJ whole genome shotgun (WGS) entry which is preliminary data.</text>
</comment>
<dbReference type="AlphaFoldDB" id="A0A0A0JL21"/>
<dbReference type="STRING" id="1385521.N803_12195"/>
<gene>
    <name evidence="1" type="ORF">N803_12195</name>
</gene>
<sequence>MSPIPLEVGPVGTLGSYCATLDCMAGHVAIPQVDGIPLDAVAFYRELAESNSREWWAANKDRYAVSVQEPMAHLGDVLTDEFGEPKLFRPNRDVRFSKDKSPYKDHQGLFVPTSARMGWYVQIGPDGLRTAGGFYASESDQVARYRASVQDDVAGALLVNIVDALLDNGFDIGGDVLATRPRGIPEDHPRLELLRHRTLTAARDHGTPDWLETEEAHERVRADWDAMRPLIEWCDQYVGASEKPGRR</sequence>
<dbReference type="PIRSF" id="PIRSF028451">
    <property type="entry name" value="UCP028451"/>
    <property type="match status" value="1"/>
</dbReference>
<evidence type="ECO:0008006" key="3">
    <source>
        <dbReference type="Google" id="ProtNLM"/>
    </source>
</evidence>
<dbReference type="Proteomes" id="UP000030011">
    <property type="component" value="Unassembled WGS sequence"/>
</dbReference>
<evidence type="ECO:0000313" key="1">
    <source>
        <dbReference type="EMBL" id="KGN37813.1"/>
    </source>
</evidence>
<dbReference type="InterPro" id="IPR012808">
    <property type="entry name" value="CHP02453"/>
</dbReference>
<dbReference type="EMBL" id="AVPK01000004">
    <property type="protein sequence ID" value="KGN37813.1"/>
    <property type="molecule type" value="Genomic_DNA"/>
</dbReference>
<name>A0A0A0JL21_9MICO</name>
<proteinExistence type="predicted"/>
<dbReference type="PANTHER" id="PTHR36452:SF1">
    <property type="entry name" value="DUF2461 DOMAIN-CONTAINING PROTEIN"/>
    <property type="match status" value="1"/>
</dbReference>
<evidence type="ECO:0000313" key="2">
    <source>
        <dbReference type="Proteomes" id="UP000030011"/>
    </source>
</evidence>
<dbReference type="Pfam" id="PF09365">
    <property type="entry name" value="DUF2461"/>
    <property type="match status" value="1"/>
</dbReference>
<reference evidence="1 2" key="1">
    <citation type="submission" date="2013-08" db="EMBL/GenBank/DDBJ databases">
        <title>The genome sequence of Knoellia subterranea.</title>
        <authorList>
            <person name="Zhu W."/>
            <person name="Wang G."/>
        </authorList>
    </citation>
    <scope>NUCLEOTIDE SEQUENCE [LARGE SCALE GENOMIC DNA]</scope>
    <source>
        <strain evidence="1 2">KCTC 19937</strain>
    </source>
</reference>